<sequence length="291" mass="31621">MSDLKTWGYLRREAKDRLEAGGFVGGDQEAQWLVEEVSGMNSAELIASAKTFASVRATEQLDTLLERRLIGEPLQYVLGSWSFRGIDLMVDRRVLIPRPETETLVGLALIEAQRMGLKPGEVVVDLGTGSGAIAIGLAAQLFEVAIWATDVDSRALEVARANVAARGRMSAGIQIVQGSWFDALPHELSGRVRLVVSNPPYIAEDEIPELPPEVIDYEPFSALVSGPTGSEHIETILLAAQDWLADDGVVLIELDPRRAKKTHTYALSVGFAGAVIENDLTGQPRVLIARR</sequence>
<organism evidence="11">
    <name type="scientific">freshwater metagenome</name>
    <dbReference type="NCBI Taxonomy" id="449393"/>
    <lineage>
        <taxon>unclassified sequences</taxon>
        <taxon>metagenomes</taxon>
        <taxon>ecological metagenomes</taxon>
    </lineage>
</organism>
<dbReference type="InterPro" id="IPR004556">
    <property type="entry name" value="HemK-like"/>
</dbReference>
<reference evidence="11" key="1">
    <citation type="submission" date="2020-05" db="EMBL/GenBank/DDBJ databases">
        <authorList>
            <person name="Chiriac C."/>
            <person name="Salcher M."/>
            <person name="Ghai R."/>
            <person name="Kavagutti S V."/>
        </authorList>
    </citation>
    <scope>NUCLEOTIDE SEQUENCE</scope>
</reference>
<dbReference type="SUPFAM" id="SSF53335">
    <property type="entry name" value="S-adenosyl-L-methionine-dependent methyltransferases"/>
    <property type="match status" value="1"/>
</dbReference>
<dbReference type="InterPro" id="IPR040758">
    <property type="entry name" value="PrmC_N"/>
</dbReference>
<evidence type="ECO:0000313" key="11">
    <source>
        <dbReference type="EMBL" id="CAB5028003.1"/>
    </source>
</evidence>
<dbReference type="PANTHER" id="PTHR18895:SF74">
    <property type="entry name" value="MTRF1L RELEASE FACTOR GLUTAMINE METHYLTRANSFERASE"/>
    <property type="match status" value="1"/>
</dbReference>
<evidence type="ECO:0000256" key="5">
    <source>
        <dbReference type="ARBA" id="ARBA00048391"/>
    </source>
</evidence>
<dbReference type="CDD" id="cd02440">
    <property type="entry name" value="AdoMet_MTases"/>
    <property type="match status" value="1"/>
</dbReference>
<dbReference type="PANTHER" id="PTHR18895">
    <property type="entry name" value="HEMK METHYLTRANSFERASE"/>
    <property type="match status" value="1"/>
</dbReference>
<dbReference type="InterPro" id="IPR019874">
    <property type="entry name" value="RF_methyltr_PrmC"/>
</dbReference>
<dbReference type="GO" id="GO:0032259">
    <property type="term" value="P:methylation"/>
    <property type="evidence" value="ECO:0007669"/>
    <property type="project" value="UniProtKB-KW"/>
</dbReference>
<evidence type="ECO:0000256" key="1">
    <source>
        <dbReference type="ARBA" id="ARBA00012771"/>
    </source>
</evidence>
<dbReference type="NCBIfam" id="TIGR00536">
    <property type="entry name" value="hemK_fam"/>
    <property type="match status" value="1"/>
</dbReference>
<evidence type="ECO:0000256" key="2">
    <source>
        <dbReference type="ARBA" id="ARBA00022603"/>
    </source>
</evidence>
<dbReference type="EMBL" id="CAFBMM010000056">
    <property type="protein sequence ID" value="CAB4910563.1"/>
    <property type="molecule type" value="Genomic_DNA"/>
</dbReference>
<evidence type="ECO:0000259" key="6">
    <source>
        <dbReference type="Pfam" id="PF05175"/>
    </source>
</evidence>
<feature type="domain" description="Release factor glutamine methyltransferase N-terminal" evidence="7">
    <location>
        <begin position="10"/>
        <end position="79"/>
    </location>
</feature>
<evidence type="ECO:0000313" key="8">
    <source>
        <dbReference type="EMBL" id="CAB4734470.1"/>
    </source>
</evidence>
<evidence type="ECO:0000313" key="9">
    <source>
        <dbReference type="EMBL" id="CAB4910563.1"/>
    </source>
</evidence>
<dbReference type="GO" id="GO:0102559">
    <property type="term" value="F:peptide chain release factor N(5)-glutamine methyltransferase activity"/>
    <property type="evidence" value="ECO:0007669"/>
    <property type="project" value="UniProtKB-EC"/>
</dbReference>
<dbReference type="NCBIfam" id="TIGR03534">
    <property type="entry name" value="RF_mod_PrmC"/>
    <property type="match status" value="1"/>
</dbReference>
<accession>A0A6J7RGQ7</accession>
<gene>
    <name evidence="8" type="ORF">UFOPK2683_01492</name>
    <name evidence="9" type="ORF">UFOPK3605_01077</name>
    <name evidence="10" type="ORF">UFOPK3897_00919</name>
    <name evidence="11" type="ORF">UFOPK4121_01100</name>
</gene>
<dbReference type="Gene3D" id="1.10.8.10">
    <property type="entry name" value="DNA helicase RuvA subunit, C-terminal domain"/>
    <property type="match status" value="1"/>
</dbReference>
<keyword evidence="3" id="KW-0808">Transferase</keyword>
<evidence type="ECO:0000313" key="10">
    <source>
        <dbReference type="EMBL" id="CAB4977801.1"/>
    </source>
</evidence>
<dbReference type="EMBL" id="CAEZYK010000118">
    <property type="protein sequence ID" value="CAB4734470.1"/>
    <property type="molecule type" value="Genomic_DNA"/>
</dbReference>
<dbReference type="InterPro" id="IPR007848">
    <property type="entry name" value="Small_mtfrase_dom"/>
</dbReference>
<protein>
    <recommendedName>
        <fullName evidence="1">peptide chain release factor N(5)-glutamine methyltransferase</fullName>
        <ecNumber evidence="1">2.1.1.297</ecNumber>
    </recommendedName>
</protein>
<name>A0A6J7RGQ7_9ZZZZ</name>
<dbReference type="EMBL" id="CAFBPQ010000035">
    <property type="protein sequence ID" value="CAB5028003.1"/>
    <property type="molecule type" value="Genomic_DNA"/>
</dbReference>
<dbReference type="Pfam" id="PF05175">
    <property type="entry name" value="MTS"/>
    <property type="match status" value="1"/>
</dbReference>
<dbReference type="InterPro" id="IPR002052">
    <property type="entry name" value="DNA_methylase_N6_adenine_CS"/>
</dbReference>
<keyword evidence="2" id="KW-0489">Methyltransferase</keyword>
<dbReference type="Gene3D" id="3.40.50.150">
    <property type="entry name" value="Vaccinia Virus protein VP39"/>
    <property type="match status" value="1"/>
</dbReference>
<evidence type="ECO:0000256" key="4">
    <source>
        <dbReference type="ARBA" id="ARBA00022691"/>
    </source>
</evidence>
<keyword evidence="4" id="KW-0949">S-adenosyl-L-methionine</keyword>
<feature type="domain" description="Methyltransferase small" evidence="6">
    <location>
        <begin position="119"/>
        <end position="205"/>
    </location>
</feature>
<evidence type="ECO:0000256" key="3">
    <source>
        <dbReference type="ARBA" id="ARBA00022679"/>
    </source>
</evidence>
<proteinExistence type="predicted"/>
<dbReference type="AlphaFoldDB" id="A0A6J7RGQ7"/>
<dbReference type="EMBL" id="CAFBOF010000017">
    <property type="protein sequence ID" value="CAB4977801.1"/>
    <property type="molecule type" value="Genomic_DNA"/>
</dbReference>
<dbReference type="GO" id="GO:0003676">
    <property type="term" value="F:nucleic acid binding"/>
    <property type="evidence" value="ECO:0007669"/>
    <property type="project" value="InterPro"/>
</dbReference>
<evidence type="ECO:0000259" key="7">
    <source>
        <dbReference type="Pfam" id="PF17827"/>
    </source>
</evidence>
<comment type="catalytic activity">
    <reaction evidence="5">
        <text>L-glutaminyl-[peptide chain release factor] + S-adenosyl-L-methionine = N(5)-methyl-L-glutaminyl-[peptide chain release factor] + S-adenosyl-L-homocysteine + H(+)</text>
        <dbReference type="Rhea" id="RHEA:42896"/>
        <dbReference type="Rhea" id="RHEA-COMP:10271"/>
        <dbReference type="Rhea" id="RHEA-COMP:10272"/>
        <dbReference type="ChEBI" id="CHEBI:15378"/>
        <dbReference type="ChEBI" id="CHEBI:30011"/>
        <dbReference type="ChEBI" id="CHEBI:57856"/>
        <dbReference type="ChEBI" id="CHEBI:59789"/>
        <dbReference type="ChEBI" id="CHEBI:61891"/>
        <dbReference type="EC" id="2.1.1.297"/>
    </reaction>
</comment>
<dbReference type="EC" id="2.1.1.297" evidence="1"/>
<dbReference type="InterPro" id="IPR050320">
    <property type="entry name" value="N5-glutamine_MTase"/>
</dbReference>
<dbReference type="InterPro" id="IPR029063">
    <property type="entry name" value="SAM-dependent_MTases_sf"/>
</dbReference>
<dbReference type="Pfam" id="PF17827">
    <property type="entry name" value="PrmC_N"/>
    <property type="match status" value="1"/>
</dbReference>
<dbReference type="PROSITE" id="PS00092">
    <property type="entry name" value="N6_MTASE"/>
    <property type="match status" value="1"/>
</dbReference>